<organism evidence="6 7">
    <name type="scientific">Pseudobdellovibrio exovorus JSS</name>
    <dbReference type="NCBI Taxonomy" id="1184267"/>
    <lineage>
        <taxon>Bacteria</taxon>
        <taxon>Pseudomonadati</taxon>
        <taxon>Bdellovibrionota</taxon>
        <taxon>Bdellovibrionia</taxon>
        <taxon>Bdellovibrionales</taxon>
        <taxon>Pseudobdellovibrionaceae</taxon>
        <taxon>Pseudobdellovibrio</taxon>
    </lineage>
</organism>
<dbReference type="AlphaFoldDB" id="M4VAA2"/>
<dbReference type="GO" id="GO:0016020">
    <property type="term" value="C:membrane"/>
    <property type="evidence" value="ECO:0007669"/>
    <property type="project" value="UniProtKB-SubCell"/>
</dbReference>
<dbReference type="PATRIC" id="fig|1184267.3.peg.2145"/>
<name>M4VAA2_9BACT</name>
<feature type="transmembrane region" description="Helical" evidence="5">
    <location>
        <begin position="255"/>
        <end position="275"/>
    </location>
</feature>
<evidence type="ECO:0000256" key="4">
    <source>
        <dbReference type="ARBA" id="ARBA00023136"/>
    </source>
</evidence>
<feature type="transmembrane region" description="Helical" evidence="5">
    <location>
        <begin position="374"/>
        <end position="396"/>
    </location>
</feature>
<evidence type="ECO:0000256" key="2">
    <source>
        <dbReference type="ARBA" id="ARBA00022692"/>
    </source>
</evidence>
<evidence type="ECO:0000313" key="6">
    <source>
        <dbReference type="EMBL" id="AGH96337.1"/>
    </source>
</evidence>
<accession>M4VAA2</accession>
<dbReference type="InterPro" id="IPR053153">
    <property type="entry name" value="APC_K+_Transporter"/>
</dbReference>
<keyword evidence="4 5" id="KW-0472">Membrane</keyword>
<keyword evidence="7" id="KW-1185">Reference proteome</keyword>
<feature type="transmembrane region" description="Helical" evidence="5">
    <location>
        <begin position="140"/>
        <end position="162"/>
    </location>
</feature>
<feature type="transmembrane region" description="Helical" evidence="5">
    <location>
        <begin position="436"/>
        <end position="455"/>
    </location>
</feature>
<dbReference type="Gene3D" id="1.20.1740.10">
    <property type="entry name" value="Amino acid/polyamine transporter I"/>
    <property type="match status" value="1"/>
</dbReference>
<dbReference type="RefSeq" id="WP_015470827.1">
    <property type="nucleotide sequence ID" value="NC_020813.1"/>
</dbReference>
<feature type="transmembrane region" description="Helical" evidence="5">
    <location>
        <begin position="408"/>
        <end position="430"/>
    </location>
</feature>
<evidence type="ECO:0000256" key="1">
    <source>
        <dbReference type="ARBA" id="ARBA00004141"/>
    </source>
</evidence>
<feature type="transmembrane region" description="Helical" evidence="5">
    <location>
        <begin position="295"/>
        <end position="316"/>
    </location>
</feature>
<feature type="transmembrane region" description="Helical" evidence="5">
    <location>
        <begin position="174"/>
        <end position="195"/>
    </location>
</feature>
<reference evidence="6 7" key="1">
    <citation type="journal article" date="2013" name="ISME J.">
        <title>By their genes ye shall know them: genomic signatures of predatory bacteria.</title>
        <authorList>
            <person name="Pasternak Z."/>
            <person name="Pietrokovski S."/>
            <person name="Rotem O."/>
            <person name="Gophna U."/>
            <person name="Lurie-Weinberger M.N."/>
            <person name="Jurkevitch E."/>
        </authorList>
    </citation>
    <scope>NUCLEOTIDE SEQUENCE [LARGE SCALE GENOMIC DNA]</scope>
    <source>
        <strain evidence="6 7">JSS</strain>
    </source>
</reference>
<feature type="transmembrane region" description="Helical" evidence="5">
    <location>
        <begin position="66"/>
        <end position="85"/>
    </location>
</feature>
<comment type="subcellular location">
    <subcellularLocation>
        <location evidence="1">Membrane</location>
        <topology evidence="1">Multi-pass membrane protein</topology>
    </subcellularLocation>
</comment>
<protein>
    <recommendedName>
        <fullName evidence="8">Amino acid permease</fullName>
    </recommendedName>
</protein>
<sequence>MVISKLRRILIGSPLSSNNQHHNLIPKWKALPVLAADALSSVAYATEEIVIPLALAAATIPFATHWLLPIAGAIVVLMFIVSLSYRETIQAYPEGGGAYTVVKENLGQNAGLVAGAALLIDYTLTVAVSVSAGVENLVSAFPSLAGVQIFFCIWVILILMTLSLRGVSESATVFAIPTYFFVISIGILIFKGFWQNPHENINPIVDVMQTNYPEIGLILALKAFASGCAALTGIEAVSDAVPIFKNPKAKNAKATLMMMAFLLASLFFGISYLVYAHNLTHVEGVTLVSQLNKLIFGGGVFFYVFQIAVMLILFLAASTAYADFPRVASLLAKDRYAPRQLASIGDRLVFSNGIIGLSVVAIGLIIFFQGRTHYLIPLYAVGVFLSFTLSQSGMVIHHWKNRKQGWKFSIALNGFGAICTAVVLCIVATFKFMHGAWIVILVIPTMVYIFHRIHVHYVMFAREISQSHYNAPISEKVTEHTVIIPVSGLHLGVMNAIRYGMSITHDLRICYVKTDEESYQRMLTAWNEKFPELQLHVLESPYRSISSPIINFIDKVSQEKPTEFVTVIFPEFVTAKWHHQLLHNQTAWLIRLSLLYKKNVIVTSVKYHLTTT</sequence>
<dbReference type="KEGG" id="bex:A11Q_2121"/>
<dbReference type="Pfam" id="PF13520">
    <property type="entry name" value="AA_permease_2"/>
    <property type="match status" value="1"/>
</dbReference>
<dbReference type="eggNOG" id="COG0531">
    <property type="taxonomic scope" value="Bacteria"/>
</dbReference>
<dbReference type="InterPro" id="IPR002293">
    <property type="entry name" value="AA/rel_permease1"/>
</dbReference>
<gene>
    <name evidence="6" type="ORF">A11Q_2121</name>
</gene>
<feature type="transmembrane region" description="Helical" evidence="5">
    <location>
        <begin position="112"/>
        <end position="134"/>
    </location>
</feature>
<evidence type="ECO:0000313" key="7">
    <source>
        <dbReference type="Proteomes" id="UP000012040"/>
    </source>
</evidence>
<dbReference type="GO" id="GO:0022857">
    <property type="term" value="F:transmembrane transporter activity"/>
    <property type="evidence" value="ECO:0007669"/>
    <property type="project" value="InterPro"/>
</dbReference>
<dbReference type="STRING" id="1184267.A11Q_2121"/>
<dbReference type="PANTHER" id="PTHR47704">
    <property type="entry name" value="POTASSIUM TRANSPORTER KIMA"/>
    <property type="match status" value="1"/>
</dbReference>
<keyword evidence="2 5" id="KW-0812">Transmembrane</keyword>
<dbReference type="Proteomes" id="UP000012040">
    <property type="component" value="Chromosome"/>
</dbReference>
<feature type="transmembrane region" description="Helical" evidence="5">
    <location>
        <begin position="348"/>
        <end position="368"/>
    </location>
</feature>
<evidence type="ECO:0000256" key="5">
    <source>
        <dbReference type="SAM" id="Phobius"/>
    </source>
</evidence>
<dbReference type="PANTHER" id="PTHR47704:SF1">
    <property type="entry name" value="POTASSIUM TRANSPORTER KIMA"/>
    <property type="match status" value="1"/>
</dbReference>
<dbReference type="HOGENOM" id="CLU_017999_1_1_7"/>
<dbReference type="OrthoDB" id="9759676at2"/>
<keyword evidence="3 5" id="KW-1133">Transmembrane helix</keyword>
<proteinExistence type="predicted"/>
<dbReference type="EMBL" id="CP003537">
    <property type="protein sequence ID" value="AGH96337.1"/>
    <property type="molecule type" value="Genomic_DNA"/>
</dbReference>
<evidence type="ECO:0000256" key="3">
    <source>
        <dbReference type="ARBA" id="ARBA00022989"/>
    </source>
</evidence>
<feature type="transmembrane region" description="Helical" evidence="5">
    <location>
        <begin position="215"/>
        <end position="234"/>
    </location>
</feature>
<evidence type="ECO:0008006" key="8">
    <source>
        <dbReference type="Google" id="ProtNLM"/>
    </source>
</evidence>